<organism evidence="2 3">
    <name type="scientific">Terfezia boudieri ATCC MYA-4762</name>
    <dbReference type="NCBI Taxonomy" id="1051890"/>
    <lineage>
        <taxon>Eukaryota</taxon>
        <taxon>Fungi</taxon>
        <taxon>Dikarya</taxon>
        <taxon>Ascomycota</taxon>
        <taxon>Pezizomycotina</taxon>
        <taxon>Pezizomycetes</taxon>
        <taxon>Pezizales</taxon>
        <taxon>Pezizaceae</taxon>
        <taxon>Terfezia</taxon>
    </lineage>
</organism>
<reference evidence="2 3" key="1">
    <citation type="journal article" date="2018" name="Nat. Ecol. Evol.">
        <title>Pezizomycetes genomes reveal the molecular basis of ectomycorrhizal truffle lifestyle.</title>
        <authorList>
            <person name="Murat C."/>
            <person name="Payen T."/>
            <person name="Noel B."/>
            <person name="Kuo A."/>
            <person name="Morin E."/>
            <person name="Chen J."/>
            <person name="Kohler A."/>
            <person name="Krizsan K."/>
            <person name="Balestrini R."/>
            <person name="Da Silva C."/>
            <person name="Montanini B."/>
            <person name="Hainaut M."/>
            <person name="Levati E."/>
            <person name="Barry K.W."/>
            <person name="Belfiori B."/>
            <person name="Cichocki N."/>
            <person name="Clum A."/>
            <person name="Dockter R.B."/>
            <person name="Fauchery L."/>
            <person name="Guy J."/>
            <person name="Iotti M."/>
            <person name="Le Tacon F."/>
            <person name="Lindquist E.A."/>
            <person name="Lipzen A."/>
            <person name="Malagnac F."/>
            <person name="Mello A."/>
            <person name="Molinier V."/>
            <person name="Miyauchi S."/>
            <person name="Poulain J."/>
            <person name="Riccioni C."/>
            <person name="Rubini A."/>
            <person name="Sitrit Y."/>
            <person name="Splivallo R."/>
            <person name="Traeger S."/>
            <person name="Wang M."/>
            <person name="Zifcakova L."/>
            <person name="Wipf D."/>
            <person name="Zambonelli A."/>
            <person name="Paolocci F."/>
            <person name="Nowrousian M."/>
            <person name="Ottonello S."/>
            <person name="Baldrian P."/>
            <person name="Spatafora J.W."/>
            <person name="Henrissat B."/>
            <person name="Nagy L.G."/>
            <person name="Aury J.M."/>
            <person name="Wincker P."/>
            <person name="Grigoriev I.V."/>
            <person name="Bonfante P."/>
            <person name="Martin F.M."/>
        </authorList>
    </citation>
    <scope>NUCLEOTIDE SEQUENCE [LARGE SCALE GENOMIC DNA]</scope>
    <source>
        <strain evidence="2 3">ATCC MYA-4762</strain>
    </source>
</reference>
<keyword evidence="1" id="KW-0472">Membrane</keyword>
<name>A0A3N4M281_9PEZI</name>
<gene>
    <name evidence="2" type="ORF">L211DRAFT_833015</name>
</gene>
<evidence type="ECO:0000256" key="1">
    <source>
        <dbReference type="SAM" id="Phobius"/>
    </source>
</evidence>
<protein>
    <submittedName>
        <fullName evidence="2">Uncharacterized protein</fullName>
    </submittedName>
</protein>
<dbReference type="InParanoid" id="A0A3N4M281"/>
<feature type="transmembrane region" description="Helical" evidence="1">
    <location>
        <begin position="6"/>
        <end position="23"/>
    </location>
</feature>
<accession>A0A3N4M281</accession>
<keyword evidence="1" id="KW-1133">Transmembrane helix</keyword>
<proteinExistence type="predicted"/>
<evidence type="ECO:0000313" key="2">
    <source>
        <dbReference type="EMBL" id="RPB29137.1"/>
    </source>
</evidence>
<sequence length="92" mass="10552">MSGVWIWYDVYIIYFIIQFITALNSPKCAENKTTIQLQPKHTHPSRCYDSIHGPVPKRTSEPIKASLPNLEVPYNERATGSKFPRAYVGRIT</sequence>
<dbReference type="AlphaFoldDB" id="A0A3N4M281"/>
<dbReference type="EMBL" id="ML121528">
    <property type="protein sequence ID" value="RPB29137.1"/>
    <property type="molecule type" value="Genomic_DNA"/>
</dbReference>
<evidence type="ECO:0000313" key="3">
    <source>
        <dbReference type="Proteomes" id="UP000267821"/>
    </source>
</evidence>
<keyword evidence="1" id="KW-0812">Transmembrane</keyword>
<dbReference type="Proteomes" id="UP000267821">
    <property type="component" value="Unassembled WGS sequence"/>
</dbReference>
<keyword evidence="3" id="KW-1185">Reference proteome</keyword>